<proteinExistence type="predicted"/>
<dbReference type="EMBL" id="JAXAVV010000010">
    <property type="protein sequence ID" value="MDX8051879.1"/>
    <property type="molecule type" value="Genomic_DNA"/>
</dbReference>
<keyword evidence="2" id="KW-1185">Reference proteome</keyword>
<sequence length="80" mass="8858">MKRSLRFLCSLGISTPAPFVALGDDGSIGVEWDARGNHLHLTFSDDGDEMFWMSSDGQEWEGELKTGSLLDQLIRKVSAQ</sequence>
<evidence type="ECO:0000313" key="2">
    <source>
        <dbReference type="Proteomes" id="UP001271792"/>
    </source>
</evidence>
<protein>
    <submittedName>
        <fullName evidence="1">Uncharacterized protein</fullName>
    </submittedName>
</protein>
<comment type="caution">
    <text evidence="1">The sequence shown here is derived from an EMBL/GenBank/DDBJ whole genome shotgun (WGS) entry which is preliminary data.</text>
</comment>
<evidence type="ECO:0000313" key="1">
    <source>
        <dbReference type="EMBL" id="MDX8051879.1"/>
    </source>
</evidence>
<organism evidence="1 2">
    <name type="scientific">Lentzea kristufekii</name>
    <dbReference type="NCBI Taxonomy" id="3095430"/>
    <lineage>
        <taxon>Bacteria</taxon>
        <taxon>Bacillati</taxon>
        <taxon>Actinomycetota</taxon>
        <taxon>Actinomycetes</taxon>
        <taxon>Pseudonocardiales</taxon>
        <taxon>Pseudonocardiaceae</taxon>
        <taxon>Lentzea</taxon>
    </lineage>
</organism>
<name>A0ABU4TUA4_9PSEU</name>
<gene>
    <name evidence="1" type="ORF">SK571_21010</name>
</gene>
<accession>A0ABU4TUA4</accession>
<dbReference type="Proteomes" id="UP001271792">
    <property type="component" value="Unassembled WGS sequence"/>
</dbReference>
<reference evidence="1 2" key="1">
    <citation type="submission" date="2023-11" db="EMBL/GenBank/DDBJ databases">
        <title>Lentzea sokolovensis, sp. nov., Lentzea kristufkii, sp. nov., and Lentzea miocenensis, sp. nov., rare actinobacteria from Sokolov Coal Basin, Miocene lacustrine sediment, Czech Republic.</title>
        <authorList>
            <person name="Lara A."/>
            <person name="Kotroba L."/>
            <person name="Nouioui I."/>
            <person name="Neumann-Schaal M."/>
            <person name="Mast Y."/>
            <person name="Chronakova A."/>
        </authorList>
    </citation>
    <scope>NUCLEOTIDE SEQUENCE [LARGE SCALE GENOMIC DNA]</scope>
    <source>
        <strain evidence="1 2">BCCO 10_0798</strain>
    </source>
</reference>
<dbReference type="RefSeq" id="WP_319985794.1">
    <property type="nucleotide sequence ID" value="NZ_JAXAVV010000010.1"/>
</dbReference>